<gene>
    <name evidence="10" type="ORF">g.8334</name>
</gene>
<keyword evidence="4" id="KW-0540">Nuclease</keyword>
<dbReference type="EMBL" id="GEBQ01027811">
    <property type="protein sequence ID" value="JAT12166.1"/>
    <property type="molecule type" value="Transcribed_RNA"/>
</dbReference>
<protein>
    <recommendedName>
        <fullName evidence="3">RNA exonuclease 4</fullName>
    </recommendedName>
</protein>
<keyword evidence="5" id="KW-0378">Hydrolase</keyword>
<evidence type="ECO:0000256" key="4">
    <source>
        <dbReference type="ARBA" id="ARBA00022722"/>
    </source>
</evidence>
<reference evidence="10" key="1">
    <citation type="submission" date="2015-11" db="EMBL/GenBank/DDBJ databases">
        <title>De novo transcriptome assembly of four potential Pierce s Disease insect vectors from Arizona vineyards.</title>
        <authorList>
            <person name="Tassone E.E."/>
        </authorList>
    </citation>
    <scope>NUCLEOTIDE SEQUENCE</scope>
</reference>
<evidence type="ECO:0000313" key="10">
    <source>
        <dbReference type="EMBL" id="JAT12166.1"/>
    </source>
</evidence>
<evidence type="ECO:0000256" key="1">
    <source>
        <dbReference type="ARBA" id="ARBA00004123"/>
    </source>
</evidence>
<dbReference type="InterPro" id="IPR013520">
    <property type="entry name" value="Ribonucl_H"/>
</dbReference>
<evidence type="ECO:0000256" key="6">
    <source>
        <dbReference type="ARBA" id="ARBA00022839"/>
    </source>
</evidence>
<feature type="domain" description="Exonuclease" evidence="9">
    <location>
        <begin position="176"/>
        <end position="334"/>
    </location>
</feature>
<accession>A0A1B6KL54</accession>
<dbReference type="Gene3D" id="3.30.420.10">
    <property type="entry name" value="Ribonuclease H-like superfamily/Ribonuclease H"/>
    <property type="match status" value="1"/>
</dbReference>
<organism evidence="10">
    <name type="scientific">Graphocephala atropunctata</name>
    <dbReference type="NCBI Taxonomy" id="36148"/>
    <lineage>
        <taxon>Eukaryota</taxon>
        <taxon>Metazoa</taxon>
        <taxon>Ecdysozoa</taxon>
        <taxon>Arthropoda</taxon>
        <taxon>Hexapoda</taxon>
        <taxon>Insecta</taxon>
        <taxon>Pterygota</taxon>
        <taxon>Neoptera</taxon>
        <taxon>Paraneoptera</taxon>
        <taxon>Hemiptera</taxon>
        <taxon>Auchenorrhyncha</taxon>
        <taxon>Membracoidea</taxon>
        <taxon>Cicadellidae</taxon>
        <taxon>Cicadellinae</taxon>
        <taxon>Cicadellini</taxon>
        <taxon>Graphocephala</taxon>
    </lineage>
</organism>
<evidence type="ECO:0000256" key="7">
    <source>
        <dbReference type="ARBA" id="ARBA00023242"/>
    </source>
</evidence>
<dbReference type="InterPro" id="IPR047021">
    <property type="entry name" value="REXO1/3/4-like"/>
</dbReference>
<dbReference type="PANTHER" id="PTHR12801">
    <property type="entry name" value="RNA EXONUCLEASE REXO1 / RECO3 FAMILY MEMBER-RELATED"/>
    <property type="match status" value="1"/>
</dbReference>
<dbReference type="GO" id="GO:0006364">
    <property type="term" value="P:rRNA processing"/>
    <property type="evidence" value="ECO:0007669"/>
    <property type="project" value="InterPro"/>
</dbReference>
<dbReference type="PANTHER" id="PTHR12801:SF158">
    <property type="entry name" value="RNA EXONUCLEASE 4"/>
    <property type="match status" value="1"/>
</dbReference>
<dbReference type="AlphaFoldDB" id="A0A1B6KL54"/>
<evidence type="ECO:0000256" key="2">
    <source>
        <dbReference type="ARBA" id="ARBA00010489"/>
    </source>
</evidence>
<dbReference type="GO" id="GO:0005634">
    <property type="term" value="C:nucleus"/>
    <property type="evidence" value="ECO:0007669"/>
    <property type="project" value="UniProtKB-SubCell"/>
</dbReference>
<evidence type="ECO:0000256" key="3">
    <source>
        <dbReference type="ARBA" id="ARBA00016937"/>
    </source>
</evidence>
<evidence type="ECO:0000256" key="5">
    <source>
        <dbReference type="ARBA" id="ARBA00022801"/>
    </source>
</evidence>
<sequence length="350" mass="40064">MFRELVICTVIYVCWKVIHFAMNRDKKANSGNRFGKRLKTKDDNPDDYPVIQLSEESEVKVDENVSKTKTNSYANISHKRVCGANNWLNFVQTQPPKNNCPLNETKQRQTYSKANSKHSKLGTNQPNEGILRTPVCTNNKIVRPITMPDREQILPTNGSNFKSEKDEKSKDPIITKQIAMDCEMVGVDVGVNNNMLARVSLVNALGDCIYDKYVKPTEPIVDYRTHVSGIRPKDLIDACEFEVVQKEIADILKGRILVGHALKNDLNVLYLSHPKRMMRDTSKFYKFREGRTPALKKLVKKYLGATIQEGEHSSVQDALATMQLYRMFRKDWEASLRPFKKIKQKAQDPV</sequence>
<dbReference type="InterPro" id="IPR036397">
    <property type="entry name" value="RNaseH_sf"/>
</dbReference>
<dbReference type="SMART" id="SM00479">
    <property type="entry name" value="EXOIII"/>
    <property type="match status" value="1"/>
</dbReference>
<dbReference type="SUPFAM" id="SSF53098">
    <property type="entry name" value="Ribonuclease H-like"/>
    <property type="match status" value="1"/>
</dbReference>
<proteinExistence type="inferred from homology"/>
<dbReference type="FunFam" id="3.30.420.10:FF:000007">
    <property type="entry name" value="Interferon-stimulated exonuclease gene 20"/>
    <property type="match status" value="1"/>
</dbReference>
<feature type="region of interest" description="Disordered" evidence="8">
    <location>
        <begin position="95"/>
        <end position="132"/>
    </location>
</feature>
<comment type="subcellular location">
    <subcellularLocation>
        <location evidence="1">Nucleus</location>
    </subcellularLocation>
</comment>
<dbReference type="InterPro" id="IPR037431">
    <property type="entry name" value="REX4_DEDDh_dom"/>
</dbReference>
<dbReference type="GO" id="GO:0008408">
    <property type="term" value="F:3'-5' exonuclease activity"/>
    <property type="evidence" value="ECO:0007669"/>
    <property type="project" value="InterPro"/>
</dbReference>
<dbReference type="CDD" id="cd06144">
    <property type="entry name" value="REX4_like"/>
    <property type="match status" value="1"/>
</dbReference>
<comment type="similarity">
    <text evidence="2">Belongs to the REXO4 family.</text>
</comment>
<evidence type="ECO:0000256" key="8">
    <source>
        <dbReference type="SAM" id="MobiDB-lite"/>
    </source>
</evidence>
<evidence type="ECO:0000259" key="9">
    <source>
        <dbReference type="SMART" id="SM00479"/>
    </source>
</evidence>
<feature type="compositionally biased region" description="Polar residues" evidence="8">
    <location>
        <begin position="95"/>
        <end position="114"/>
    </location>
</feature>
<dbReference type="InterPro" id="IPR012337">
    <property type="entry name" value="RNaseH-like_sf"/>
</dbReference>
<dbReference type="Pfam" id="PF00929">
    <property type="entry name" value="RNase_T"/>
    <property type="match status" value="1"/>
</dbReference>
<name>A0A1B6KL54_9HEMI</name>
<keyword evidence="6" id="KW-0269">Exonuclease</keyword>
<keyword evidence="7" id="KW-0539">Nucleus</keyword>
<dbReference type="GO" id="GO:0003676">
    <property type="term" value="F:nucleic acid binding"/>
    <property type="evidence" value="ECO:0007669"/>
    <property type="project" value="InterPro"/>
</dbReference>